<evidence type="ECO:0000259" key="7">
    <source>
        <dbReference type="Pfam" id="PF00496"/>
    </source>
</evidence>
<evidence type="ECO:0000256" key="4">
    <source>
        <dbReference type="ARBA" id="ARBA00022729"/>
    </source>
</evidence>
<dbReference type="PROSITE" id="PS51257">
    <property type="entry name" value="PROKAR_LIPOPROTEIN"/>
    <property type="match status" value="1"/>
</dbReference>
<dbReference type="InterPro" id="IPR030678">
    <property type="entry name" value="Peptide/Ni-bd"/>
</dbReference>
<accession>A0A1T2XEY8</accession>
<dbReference type="Proteomes" id="UP000190188">
    <property type="component" value="Unassembled WGS sequence"/>
</dbReference>
<gene>
    <name evidence="8" type="ORF">BVG16_11265</name>
</gene>
<keyword evidence="5" id="KW-0571">Peptide transport</keyword>
<dbReference type="PANTHER" id="PTHR30290:SF79">
    <property type="entry name" value="DIPEPTIDE-BINDING PROTEIN DPPE"/>
    <property type="match status" value="1"/>
</dbReference>
<reference evidence="8 9" key="1">
    <citation type="submission" date="2017-01" db="EMBL/GenBank/DDBJ databases">
        <title>Genome analysis of Paenibacillus selenitrireducens ES3-24.</title>
        <authorList>
            <person name="Xu D."/>
            <person name="Yao R."/>
            <person name="Zheng S."/>
        </authorList>
    </citation>
    <scope>NUCLEOTIDE SEQUENCE [LARGE SCALE GENOMIC DNA]</scope>
    <source>
        <strain evidence="8 9">ES3-24</strain>
    </source>
</reference>
<dbReference type="EMBL" id="MSZX01000004">
    <property type="protein sequence ID" value="OPA78449.1"/>
    <property type="molecule type" value="Genomic_DNA"/>
</dbReference>
<keyword evidence="4 6" id="KW-0732">Signal</keyword>
<dbReference type="Gene3D" id="3.40.190.10">
    <property type="entry name" value="Periplasmic binding protein-like II"/>
    <property type="match status" value="1"/>
</dbReference>
<keyword evidence="3" id="KW-0813">Transport</keyword>
<dbReference type="GO" id="GO:1904680">
    <property type="term" value="F:peptide transmembrane transporter activity"/>
    <property type="evidence" value="ECO:0007669"/>
    <property type="project" value="TreeGrafter"/>
</dbReference>
<dbReference type="FunFam" id="3.10.105.10:FF:000001">
    <property type="entry name" value="Oligopeptide ABC transporter, oligopeptide-binding protein"/>
    <property type="match status" value="1"/>
</dbReference>
<dbReference type="GO" id="GO:0043190">
    <property type="term" value="C:ATP-binding cassette (ABC) transporter complex"/>
    <property type="evidence" value="ECO:0007669"/>
    <property type="project" value="InterPro"/>
</dbReference>
<feature type="domain" description="Solute-binding protein family 5" evidence="7">
    <location>
        <begin position="93"/>
        <end position="482"/>
    </location>
</feature>
<evidence type="ECO:0000256" key="2">
    <source>
        <dbReference type="ARBA" id="ARBA00005695"/>
    </source>
</evidence>
<evidence type="ECO:0000256" key="5">
    <source>
        <dbReference type="ARBA" id="ARBA00022856"/>
    </source>
</evidence>
<proteinExistence type="inferred from homology"/>
<evidence type="ECO:0000313" key="8">
    <source>
        <dbReference type="EMBL" id="OPA78449.1"/>
    </source>
</evidence>
<keyword evidence="9" id="KW-1185">Reference proteome</keyword>
<dbReference type="GO" id="GO:0015833">
    <property type="term" value="P:peptide transport"/>
    <property type="evidence" value="ECO:0007669"/>
    <property type="project" value="UniProtKB-KW"/>
</dbReference>
<dbReference type="FunFam" id="3.90.76.10:FF:000001">
    <property type="entry name" value="Oligopeptide ABC transporter substrate-binding protein"/>
    <property type="match status" value="1"/>
</dbReference>
<evidence type="ECO:0000256" key="3">
    <source>
        <dbReference type="ARBA" id="ARBA00022448"/>
    </source>
</evidence>
<dbReference type="RefSeq" id="WP_078498738.1">
    <property type="nucleotide sequence ID" value="NZ_MSZX01000004.1"/>
</dbReference>
<dbReference type="InterPro" id="IPR000914">
    <property type="entry name" value="SBP_5_dom"/>
</dbReference>
<dbReference type="Pfam" id="PF00496">
    <property type="entry name" value="SBP_bac_5"/>
    <property type="match status" value="1"/>
</dbReference>
<dbReference type="Gene3D" id="3.90.76.10">
    <property type="entry name" value="Dipeptide-binding Protein, Domain 1"/>
    <property type="match status" value="1"/>
</dbReference>
<protein>
    <submittedName>
        <fullName evidence="8">Peptide-binding protein</fullName>
    </submittedName>
</protein>
<dbReference type="SUPFAM" id="SSF53850">
    <property type="entry name" value="Periplasmic binding protein-like II"/>
    <property type="match status" value="1"/>
</dbReference>
<evidence type="ECO:0000256" key="1">
    <source>
        <dbReference type="ARBA" id="ARBA00004196"/>
    </source>
</evidence>
<sequence>MTKRKSLLLILSLIVVLGTVLAGCGNSSKNESSTGTEQTGSGAETAVKKGGTFKMNLHAEPPTLDPALAQDNISGTVLNALYAGLADLDADGKPQPAAAESWDVSEDGKKITFHLRKDGKWSNGDPVTAHDFEYAWKHVLDPKAQPAAPYAYQLFYLKNAENYNAGKGDAASVGVKATDDYTLEVELANPTPYFISLTSFYTFLPVHKSAQTNPKWAADANTIISNGAFKMTAWQHNGSIELAKNENYFAQDKVNFDKVNLAMIDSSATELSMYQTNQLDYSGGPTGEIPSDQIPTLQKSMPDEFKIQPYASIYYYVFNNKAEPFDNAKIRKAFAMSIDRKQIVEKVTLGGQVPAYGFVTPGVMGENKQFREEHSDTELLSENVDEAKKLLAEGMAEKGYTKLPTITLIHNQGDGHKKVAQAITDMWKQNLGVDVKIESQEWGVFLKNRTNGNYQIARSGWGADYSDPMTFLDMWVTKAGNNDSFFSNAEYDKLINEAKATNDQKVRMDNFAKAEKILMGDNQAVLPIYYYTNVRLVKQNVKDVYIDFSGNVHFNNAYFTK</sequence>
<organism evidence="8 9">
    <name type="scientific">Paenibacillus selenitireducens</name>
    <dbReference type="NCBI Taxonomy" id="1324314"/>
    <lineage>
        <taxon>Bacteria</taxon>
        <taxon>Bacillati</taxon>
        <taxon>Bacillota</taxon>
        <taxon>Bacilli</taxon>
        <taxon>Bacillales</taxon>
        <taxon>Paenibacillaceae</taxon>
        <taxon>Paenibacillus</taxon>
    </lineage>
</organism>
<dbReference type="InterPro" id="IPR039424">
    <property type="entry name" value="SBP_5"/>
</dbReference>
<dbReference type="AlphaFoldDB" id="A0A1T2XEY8"/>
<name>A0A1T2XEY8_9BACL</name>
<keyword evidence="5" id="KW-0653">Protein transport</keyword>
<comment type="caution">
    <text evidence="8">The sequence shown here is derived from an EMBL/GenBank/DDBJ whole genome shotgun (WGS) entry which is preliminary data.</text>
</comment>
<feature type="signal peptide" evidence="6">
    <location>
        <begin position="1"/>
        <end position="22"/>
    </location>
</feature>
<evidence type="ECO:0000313" key="9">
    <source>
        <dbReference type="Proteomes" id="UP000190188"/>
    </source>
</evidence>
<dbReference type="PANTHER" id="PTHR30290">
    <property type="entry name" value="PERIPLASMIC BINDING COMPONENT OF ABC TRANSPORTER"/>
    <property type="match status" value="1"/>
</dbReference>
<dbReference type="STRING" id="1324314.BVG16_11265"/>
<dbReference type="Gene3D" id="3.10.105.10">
    <property type="entry name" value="Dipeptide-binding Protein, Domain 3"/>
    <property type="match status" value="1"/>
</dbReference>
<feature type="chain" id="PRO_5012029531" evidence="6">
    <location>
        <begin position="23"/>
        <end position="561"/>
    </location>
</feature>
<dbReference type="OrthoDB" id="9801912at2"/>
<comment type="similarity">
    <text evidence="2">Belongs to the bacterial solute-binding protein 5 family.</text>
</comment>
<dbReference type="GO" id="GO:0030288">
    <property type="term" value="C:outer membrane-bounded periplasmic space"/>
    <property type="evidence" value="ECO:0007669"/>
    <property type="project" value="UniProtKB-ARBA"/>
</dbReference>
<comment type="subcellular location">
    <subcellularLocation>
        <location evidence="1">Cell envelope</location>
    </subcellularLocation>
</comment>
<dbReference type="PIRSF" id="PIRSF002741">
    <property type="entry name" value="MppA"/>
    <property type="match status" value="1"/>
</dbReference>
<dbReference type="CDD" id="cd08504">
    <property type="entry name" value="PBP2_OppA"/>
    <property type="match status" value="1"/>
</dbReference>
<evidence type="ECO:0000256" key="6">
    <source>
        <dbReference type="SAM" id="SignalP"/>
    </source>
</evidence>